<name>A0ABY5J3A4_9BACT</name>
<dbReference type="Pfam" id="PF14659">
    <property type="entry name" value="Phage_int_SAM_3"/>
    <property type="match status" value="1"/>
</dbReference>
<reference evidence="6" key="1">
    <citation type="submission" date="2022-07" db="EMBL/GenBank/DDBJ databases">
        <title>Complete genome of Mycoplasma equigenitalium type strain T37.</title>
        <authorList>
            <person name="Spergser J."/>
        </authorList>
    </citation>
    <scope>NUCLEOTIDE SEQUENCE</scope>
    <source>
        <strain evidence="6">T37</strain>
    </source>
</reference>
<feature type="domain" description="Tyr recombinase" evidence="5">
    <location>
        <begin position="102"/>
        <end position="297"/>
    </location>
</feature>
<dbReference type="Gene3D" id="1.10.150.130">
    <property type="match status" value="1"/>
</dbReference>
<dbReference type="PROSITE" id="PS51898">
    <property type="entry name" value="TYR_RECOMBINASE"/>
    <property type="match status" value="1"/>
</dbReference>
<dbReference type="InterPro" id="IPR013762">
    <property type="entry name" value="Integrase-like_cat_sf"/>
</dbReference>
<evidence type="ECO:0000313" key="6">
    <source>
        <dbReference type="EMBL" id="UUD37263.1"/>
    </source>
</evidence>
<dbReference type="EMBL" id="CP101808">
    <property type="protein sequence ID" value="UUD37263.1"/>
    <property type="molecule type" value="Genomic_DNA"/>
</dbReference>
<proteinExistence type="inferred from homology"/>
<dbReference type="Gene3D" id="1.10.443.10">
    <property type="entry name" value="Intergrase catalytic core"/>
    <property type="match status" value="1"/>
</dbReference>
<evidence type="ECO:0000256" key="3">
    <source>
        <dbReference type="ARBA" id="ARBA00023125"/>
    </source>
</evidence>
<organism evidence="6 7">
    <name type="scientific">Mycoplasmopsis equigenitalium</name>
    <dbReference type="NCBI Taxonomy" id="114883"/>
    <lineage>
        <taxon>Bacteria</taxon>
        <taxon>Bacillati</taxon>
        <taxon>Mycoplasmatota</taxon>
        <taxon>Mycoplasmoidales</taxon>
        <taxon>Metamycoplasmataceae</taxon>
        <taxon>Mycoplasmopsis</taxon>
    </lineage>
</organism>
<evidence type="ECO:0000259" key="5">
    <source>
        <dbReference type="PROSITE" id="PS51898"/>
    </source>
</evidence>
<dbReference type="SUPFAM" id="SSF56349">
    <property type="entry name" value="DNA breaking-rejoining enzymes"/>
    <property type="match status" value="1"/>
</dbReference>
<protein>
    <submittedName>
        <fullName evidence="6">Site-specific integrase</fullName>
    </submittedName>
</protein>
<keyword evidence="2" id="KW-0229">DNA integration</keyword>
<dbReference type="Proteomes" id="UP001059576">
    <property type="component" value="Chromosome"/>
</dbReference>
<accession>A0ABY5J3A4</accession>
<dbReference type="InterPro" id="IPR002104">
    <property type="entry name" value="Integrase_catalytic"/>
</dbReference>
<evidence type="ECO:0000256" key="4">
    <source>
        <dbReference type="ARBA" id="ARBA00023172"/>
    </source>
</evidence>
<dbReference type="InterPro" id="IPR050090">
    <property type="entry name" value="Tyrosine_recombinase_XerCD"/>
</dbReference>
<dbReference type="CDD" id="cd01189">
    <property type="entry name" value="INT_ICEBs1_C_like"/>
    <property type="match status" value="1"/>
</dbReference>
<comment type="similarity">
    <text evidence="1">Belongs to the 'phage' integrase family.</text>
</comment>
<keyword evidence="7" id="KW-1185">Reference proteome</keyword>
<keyword evidence="4" id="KW-0233">DNA recombination</keyword>
<dbReference type="PANTHER" id="PTHR30349">
    <property type="entry name" value="PHAGE INTEGRASE-RELATED"/>
    <property type="match status" value="1"/>
</dbReference>
<evidence type="ECO:0000313" key="7">
    <source>
        <dbReference type="Proteomes" id="UP001059576"/>
    </source>
</evidence>
<dbReference type="InterPro" id="IPR010998">
    <property type="entry name" value="Integrase_recombinase_N"/>
</dbReference>
<evidence type="ECO:0000256" key="2">
    <source>
        <dbReference type="ARBA" id="ARBA00022908"/>
    </source>
</evidence>
<dbReference type="InterPro" id="IPR011010">
    <property type="entry name" value="DNA_brk_join_enz"/>
</dbReference>
<dbReference type="PANTHER" id="PTHR30349:SF64">
    <property type="entry name" value="PROPHAGE INTEGRASE INTD-RELATED"/>
    <property type="match status" value="1"/>
</dbReference>
<dbReference type="RefSeq" id="WP_129721815.1">
    <property type="nucleotide sequence ID" value="NZ_CP101808.1"/>
</dbReference>
<keyword evidence="3" id="KW-0238">DNA-binding</keyword>
<sequence length="304" mass="35389">MVIKEVAELWNADKKQYVKESTYSAYSLIIVNHIIPYFGEKEMFVEDDVQKFVLDSLKKGLSEKTVKDVVVVIKMIQKFAIKKNLMALMPIDIKYPKNSAKKELKVMSKENQKMLLSYLNDNFSFKNLGIVICLCSGLRIGELCALKWENFDIGNKVVKINHSLQRIYVVDGESKYTKIKEDMPKTKESNRDIPLTNYLYSIIRPLKKVCKDTFYVLSNDEKPIEPRTYRNYYKRILLKLGIPYLKFHGLRHSFATRCIESKNNVKTVSVILGHANVTTTLNLYVHPNNDEKKRCIEKMLKDIL</sequence>
<dbReference type="Pfam" id="PF00589">
    <property type="entry name" value="Phage_integrase"/>
    <property type="match status" value="1"/>
</dbReference>
<evidence type="ECO:0000256" key="1">
    <source>
        <dbReference type="ARBA" id="ARBA00008857"/>
    </source>
</evidence>
<dbReference type="InterPro" id="IPR004107">
    <property type="entry name" value="Integrase_SAM-like_N"/>
</dbReference>
<gene>
    <name evidence="6" type="ORF">NPA09_01685</name>
</gene>